<feature type="chain" id="PRO_5045361814" description="Encoded protein" evidence="2">
    <location>
        <begin position="20"/>
        <end position="331"/>
    </location>
</feature>
<feature type="compositionally biased region" description="Low complexity" evidence="1">
    <location>
        <begin position="92"/>
        <end position="102"/>
    </location>
</feature>
<feature type="region of interest" description="Disordered" evidence="1">
    <location>
        <begin position="209"/>
        <end position="287"/>
    </location>
</feature>
<protein>
    <recommendedName>
        <fullName evidence="5">Encoded protein</fullName>
    </recommendedName>
</protein>
<name>A0ABQ7FVA5_DUNSA</name>
<keyword evidence="2" id="KW-0732">Signal</keyword>
<dbReference type="Proteomes" id="UP000815325">
    <property type="component" value="Unassembled WGS sequence"/>
</dbReference>
<proteinExistence type="predicted"/>
<organism evidence="3 4">
    <name type="scientific">Dunaliella salina</name>
    <name type="common">Green alga</name>
    <name type="synonym">Protococcus salinus</name>
    <dbReference type="NCBI Taxonomy" id="3046"/>
    <lineage>
        <taxon>Eukaryota</taxon>
        <taxon>Viridiplantae</taxon>
        <taxon>Chlorophyta</taxon>
        <taxon>core chlorophytes</taxon>
        <taxon>Chlorophyceae</taxon>
        <taxon>CS clade</taxon>
        <taxon>Chlamydomonadales</taxon>
        <taxon>Dunaliellaceae</taxon>
        <taxon>Dunaliella</taxon>
    </lineage>
</organism>
<comment type="caution">
    <text evidence="3">The sequence shown here is derived from an EMBL/GenBank/DDBJ whole genome shotgun (WGS) entry which is preliminary data.</text>
</comment>
<evidence type="ECO:0008006" key="5">
    <source>
        <dbReference type="Google" id="ProtNLM"/>
    </source>
</evidence>
<keyword evidence="4" id="KW-1185">Reference proteome</keyword>
<sequence>MILWTWCLLIQTFKTPLSCLPRYGAFEDDVVDMVLVDPSVLINARPLRTPPLRTPLAPSRKPGVAAKAGTVPGATPPLVASPLRDPPGRAGGARAASISPGAVRPPHPSVPPAAHQPQAAEALPLSSTAPAAGIQLQQQQLLRTSGAPQVLQPKMQLDVDLPSTPKQQHQQGPTATSHQQQQQQQQLLHTSSAPQVLQPKMRLDVDLPSVPKQQQQQNLTSSSQQQQQQQHLHGPASPSLSAAAPAGAPSVQQQLLPVQQQQQQLHQSPASLSPSAPQAGSVLRGGNAPQRQLDRLVGPVRPVMPAPSSEVCRNVGKILVCREARILSSPS</sequence>
<dbReference type="EMBL" id="MU071339">
    <property type="protein sequence ID" value="KAF5826121.1"/>
    <property type="molecule type" value="Genomic_DNA"/>
</dbReference>
<gene>
    <name evidence="3" type="ORF">DUNSADRAFT_4756</name>
</gene>
<accession>A0ABQ7FVA5</accession>
<feature type="signal peptide" evidence="2">
    <location>
        <begin position="1"/>
        <end position="19"/>
    </location>
</feature>
<evidence type="ECO:0000313" key="3">
    <source>
        <dbReference type="EMBL" id="KAF5826121.1"/>
    </source>
</evidence>
<evidence type="ECO:0000313" key="4">
    <source>
        <dbReference type="Proteomes" id="UP000815325"/>
    </source>
</evidence>
<feature type="region of interest" description="Disordered" evidence="1">
    <location>
        <begin position="160"/>
        <end position="190"/>
    </location>
</feature>
<feature type="region of interest" description="Disordered" evidence="1">
    <location>
        <begin position="52"/>
        <end position="121"/>
    </location>
</feature>
<feature type="compositionally biased region" description="Low complexity" evidence="1">
    <location>
        <begin position="112"/>
        <end position="121"/>
    </location>
</feature>
<evidence type="ECO:0000256" key="1">
    <source>
        <dbReference type="SAM" id="MobiDB-lite"/>
    </source>
</evidence>
<feature type="compositionally biased region" description="Low complexity" evidence="1">
    <location>
        <begin position="213"/>
        <end position="279"/>
    </location>
</feature>
<evidence type="ECO:0000256" key="2">
    <source>
        <dbReference type="SAM" id="SignalP"/>
    </source>
</evidence>
<reference evidence="3" key="1">
    <citation type="submission" date="2017-08" db="EMBL/GenBank/DDBJ databases">
        <authorList>
            <person name="Polle J.E."/>
            <person name="Barry K."/>
            <person name="Cushman J."/>
            <person name="Schmutz J."/>
            <person name="Tran D."/>
            <person name="Hathwaick L.T."/>
            <person name="Yim W.C."/>
            <person name="Jenkins J."/>
            <person name="Mckie-Krisberg Z.M."/>
            <person name="Prochnik S."/>
            <person name="Lindquist E."/>
            <person name="Dockter R.B."/>
            <person name="Adam C."/>
            <person name="Molina H."/>
            <person name="Bunkerborg J."/>
            <person name="Jin E."/>
            <person name="Buchheim M."/>
            <person name="Magnuson J."/>
        </authorList>
    </citation>
    <scope>NUCLEOTIDE SEQUENCE</scope>
    <source>
        <strain evidence="3">CCAP 19/18</strain>
    </source>
</reference>
<feature type="compositionally biased region" description="Polar residues" evidence="1">
    <location>
        <begin position="164"/>
        <end position="178"/>
    </location>
</feature>